<proteinExistence type="predicted"/>
<gene>
    <name evidence="1" type="ORF">EDD39_7675</name>
</gene>
<reference evidence="1 2" key="1">
    <citation type="submission" date="2018-11" db="EMBL/GenBank/DDBJ databases">
        <title>Sequencing the genomes of 1000 actinobacteria strains.</title>
        <authorList>
            <person name="Klenk H.-P."/>
        </authorList>
    </citation>
    <scope>NUCLEOTIDE SEQUENCE [LARGE SCALE GENOMIC DNA]</scope>
    <source>
        <strain evidence="1 2">DSM 44780</strain>
    </source>
</reference>
<dbReference type="Proteomes" id="UP000267408">
    <property type="component" value="Unassembled WGS sequence"/>
</dbReference>
<accession>A0A8G1U8R9</accession>
<evidence type="ECO:0000313" key="2">
    <source>
        <dbReference type="Proteomes" id="UP000267408"/>
    </source>
</evidence>
<organism evidence="1 2">
    <name type="scientific">Kitasatospora cineracea</name>
    <dbReference type="NCBI Taxonomy" id="88074"/>
    <lineage>
        <taxon>Bacteria</taxon>
        <taxon>Bacillati</taxon>
        <taxon>Actinomycetota</taxon>
        <taxon>Actinomycetes</taxon>
        <taxon>Kitasatosporales</taxon>
        <taxon>Streptomycetaceae</taxon>
        <taxon>Kitasatospora</taxon>
    </lineage>
</organism>
<evidence type="ECO:0000313" key="1">
    <source>
        <dbReference type="EMBL" id="ROR33853.1"/>
    </source>
</evidence>
<dbReference type="AlphaFoldDB" id="A0A8G1U8R9"/>
<comment type="caution">
    <text evidence="1">The sequence shown here is derived from an EMBL/GenBank/DDBJ whole genome shotgun (WGS) entry which is preliminary data.</text>
</comment>
<name>A0A8G1U8R9_9ACTN</name>
<dbReference type="EMBL" id="RJVJ01000005">
    <property type="protein sequence ID" value="ROR33853.1"/>
    <property type="molecule type" value="Genomic_DNA"/>
</dbReference>
<protein>
    <submittedName>
        <fullName evidence="1">Uncharacterized protein</fullName>
    </submittedName>
</protein>
<sequence length="647" mass="70367">MVELAEPEGAVNVNASVEAATTAAESLGLELVSSIEHIDQLGWTAFSCNPSDLGLPSTVDGTNGHVIASAGGSLWEATAAGDLSHEVEQALRWESLVVRRPRSPDEIGRAQLWQHTLLDRTVAYFGENTATRIANGPTVLWLTGDDGELADCLAFWNVRALRPLRFAAVPMYLLPATQLKDWAGFPEQLASQLRRLDEFSVDVVMTSRSLDFTVLDEVAAYLGLHKPTEDGLVLKHDLPRTESLRTAPFTYLNRRDATVFSSFTRIYGEQCYVDVPVVQDKITLRFTSPVPFSSTVNVLIGFEGAPFAALPKTDSVARLVDRNARWRNGAIELATFVRQECRLELNVPTLASAGAALLTERTERYEVSEKGAVGVGLTDDAAMSVLSASGVLESIQRLTTPRTEHMAKALRRLLPNTQDDLSEAEREFVERWGSRSERVFKSSASLGYGTHADAADRLERLAGISWVERGLTIKCAACGISSFLPLSRVPERGPGTCPGCDTLGGYVGSTQGPTLFYRLDSRIDRASDQGVLPHLLTIAALSRRFERSWFLPGLDLWFPGQPKKSEADLFGIADGKVITGEVKASGASFTEPGQIEKDLNIAAGLNADIYVMAAITPIPNDAQTLAEARSKERGIEIMIMGPAELCM</sequence>